<feature type="region of interest" description="Disordered" evidence="1">
    <location>
        <begin position="269"/>
        <end position="351"/>
    </location>
</feature>
<dbReference type="EMBL" id="JAGRRH010000026">
    <property type="protein sequence ID" value="KAG7341720.1"/>
    <property type="molecule type" value="Genomic_DNA"/>
</dbReference>
<feature type="compositionally biased region" description="Polar residues" evidence="1">
    <location>
        <begin position="305"/>
        <end position="317"/>
    </location>
</feature>
<name>A0A9K3KDN0_9STRA</name>
<keyword evidence="2" id="KW-0472">Membrane</keyword>
<gene>
    <name evidence="3" type="ORF">IV203_023673</name>
</gene>
<feature type="region of interest" description="Disordered" evidence="1">
    <location>
        <begin position="187"/>
        <end position="217"/>
    </location>
</feature>
<feature type="region of interest" description="Disordered" evidence="1">
    <location>
        <begin position="375"/>
        <end position="415"/>
    </location>
</feature>
<sequence length="434" mass="47746">MTSSAIVSEFYIDDNPENPIIGYACQNVLQSNTVDKMEQIFYMDLLSSKGTQELSIQTIQQGLVQAIAARYQIRSGIRCQDIPVDGSTWIVEFKLEPNDFQVVDMFNGCRSAEFKDTMDTDAQDCNFYKVTLRGSYVGTTDNFRDVVTFVQRTVDSQTLVDSLNGNDSNSTIYATKFQGYPHDSASDPLFGGNDAGREHLNDPSNLEGAQTASPSQDRTTITIVGGLLVAAFGIALVFILFILWRRRQAYLQSRHVEFTNDHLDKLSVAGEGPYNGSDPDLEPYNTSNTDEEEDEMEHGGESGNDKNSNNNQTANHFDTSHDSSVYIRKDEDDLPPMNTNLTEDDLPSPTEGHSGTMQFDLGSSFKDQLMGLHGRNQSNNPKRGGGLMSSFGVHGLFPQSGQSLDGDSDADSWAQTDGTIGSLELQLEPITAEV</sequence>
<evidence type="ECO:0000313" key="3">
    <source>
        <dbReference type="EMBL" id="KAG7341720.1"/>
    </source>
</evidence>
<protein>
    <submittedName>
        <fullName evidence="3">Uncharacterized protein</fullName>
    </submittedName>
</protein>
<organism evidence="3 4">
    <name type="scientific">Nitzschia inconspicua</name>
    <dbReference type="NCBI Taxonomy" id="303405"/>
    <lineage>
        <taxon>Eukaryota</taxon>
        <taxon>Sar</taxon>
        <taxon>Stramenopiles</taxon>
        <taxon>Ochrophyta</taxon>
        <taxon>Bacillariophyta</taxon>
        <taxon>Bacillariophyceae</taxon>
        <taxon>Bacillariophycidae</taxon>
        <taxon>Bacillariales</taxon>
        <taxon>Bacillariaceae</taxon>
        <taxon>Nitzschia</taxon>
    </lineage>
</organism>
<keyword evidence="2" id="KW-0812">Transmembrane</keyword>
<dbReference type="Proteomes" id="UP000693970">
    <property type="component" value="Unassembled WGS sequence"/>
</dbReference>
<reference evidence="3" key="1">
    <citation type="journal article" date="2021" name="Sci. Rep.">
        <title>Diploid genomic architecture of Nitzschia inconspicua, an elite biomass production diatom.</title>
        <authorList>
            <person name="Oliver A."/>
            <person name="Podell S."/>
            <person name="Pinowska A."/>
            <person name="Traller J.C."/>
            <person name="Smith S.R."/>
            <person name="McClure R."/>
            <person name="Beliaev A."/>
            <person name="Bohutskyi P."/>
            <person name="Hill E.A."/>
            <person name="Rabines A."/>
            <person name="Zheng H."/>
            <person name="Allen L.Z."/>
            <person name="Kuo A."/>
            <person name="Grigoriev I.V."/>
            <person name="Allen A.E."/>
            <person name="Hazlebeck D."/>
            <person name="Allen E.E."/>
        </authorList>
    </citation>
    <scope>NUCLEOTIDE SEQUENCE</scope>
    <source>
        <strain evidence="3">Hildebrandi</strain>
    </source>
</reference>
<proteinExistence type="predicted"/>
<evidence type="ECO:0000256" key="1">
    <source>
        <dbReference type="SAM" id="MobiDB-lite"/>
    </source>
</evidence>
<evidence type="ECO:0000256" key="2">
    <source>
        <dbReference type="SAM" id="Phobius"/>
    </source>
</evidence>
<evidence type="ECO:0000313" key="4">
    <source>
        <dbReference type="Proteomes" id="UP000693970"/>
    </source>
</evidence>
<comment type="caution">
    <text evidence="3">The sequence shown here is derived from an EMBL/GenBank/DDBJ whole genome shotgun (WGS) entry which is preliminary data.</text>
</comment>
<accession>A0A9K3KDN0</accession>
<reference evidence="3" key="2">
    <citation type="submission" date="2021-04" db="EMBL/GenBank/DDBJ databases">
        <authorList>
            <person name="Podell S."/>
        </authorList>
    </citation>
    <scope>NUCLEOTIDE SEQUENCE</scope>
    <source>
        <strain evidence="3">Hildebrandi</strain>
    </source>
</reference>
<dbReference type="AlphaFoldDB" id="A0A9K3KDN0"/>
<keyword evidence="2" id="KW-1133">Transmembrane helix</keyword>
<keyword evidence="4" id="KW-1185">Reference proteome</keyword>
<feature type="compositionally biased region" description="Polar residues" evidence="1">
    <location>
        <begin position="202"/>
        <end position="217"/>
    </location>
</feature>
<dbReference type="OrthoDB" id="10571438at2759"/>
<feature type="transmembrane region" description="Helical" evidence="2">
    <location>
        <begin position="223"/>
        <end position="244"/>
    </location>
</feature>